<gene>
    <name evidence="2" type="ORF">SMAX5B_019792</name>
</gene>
<proteinExistence type="predicted"/>
<dbReference type="Proteomes" id="UP000246464">
    <property type="component" value="Chromosome 8"/>
</dbReference>
<accession>A0A2U9BRS7</accession>
<keyword evidence="3" id="KW-1185">Reference proteome</keyword>
<evidence type="ECO:0000256" key="1">
    <source>
        <dbReference type="SAM" id="MobiDB-lite"/>
    </source>
</evidence>
<feature type="region of interest" description="Disordered" evidence="1">
    <location>
        <begin position="74"/>
        <end position="96"/>
    </location>
</feature>
<dbReference type="AlphaFoldDB" id="A0A2U9BRS7"/>
<evidence type="ECO:0000313" key="3">
    <source>
        <dbReference type="Proteomes" id="UP000246464"/>
    </source>
</evidence>
<feature type="compositionally biased region" description="Basic and acidic residues" evidence="1">
    <location>
        <begin position="87"/>
        <end position="96"/>
    </location>
</feature>
<feature type="region of interest" description="Disordered" evidence="1">
    <location>
        <begin position="1"/>
        <end position="30"/>
    </location>
</feature>
<protein>
    <submittedName>
        <fullName evidence="2">Uncharacterized protein</fullName>
    </submittedName>
</protein>
<sequence length="96" mass="10900">MSLRDPSVGTPERRKRLDAAGGDAGGDLLKEESKVKILGARQTGAKNEKVRGLDFHRNVYHMSLWNELAKTEEEDQVFKQEQVSGGNHHDEQKMRR</sequence>
<organism evidence="2 3">
    <name type="scientific">Scophthalmus maximus</name>
    <name type="common">Turbot</name>
    <name type="synonym">Psetta maxima</name>
    <dbReference type="NCBI Taxonomy" id="52904"/>
    <lineage>
        <taxon>Eukaryota</taxon>
        <taxon>Metazoa</taxon>
        <taxon>Chordata</taxon>
        <taxon>Craniata</taxon>
        <taxon>Vertebrata</taxon>
        <taxon>Euteleostomi</taxon>
        <taxon>Actinopterygii</taxon>
        <taxon>Neopterygii</taxon>
        <taxon>Teleostei</taxon>
        <taxon>Neoteleostei</taxon>
        <taxon>Acanthomorphata</taxon>
        <taxon>Carangaria</taxon>
        <taxon>Pleuronectiformes</taxon>
        <taxon>Pleuronectoidei</taxon>
        <taxon>Scophthalmidae</taxon>
        <taxon>Scophthalmus</taxon>
    </lineage>
</organism>
<dbReference type="EMBL" id="CP026250">
    <property type="protein sequence ID" value="AWP06310.1"/>
    <property type="molecule type" value="Genomic_DNA"/>
</dbReference>
<reference evidence="2 3" key="1">
    <citation type="submission" date="2017-12" db="EMBL/GenBank/DDBJ databases">
        <title>Integrating genomic resources of turbot (Scophthalmus maximus) in depth evaluation of genetic and physical mapping variation across individuals.</title>
        <authorList>
            <person name="Martinez P."/>
        </authorList>
    </citation>
    <scope>NUCLEOTIDE SEQUENCE [LARGE SCALE GENOMIC DNA]</scope>
</reference>
<evidence type="ECO:0000313" key="2">
    <source>
        <dbReference type="EMBL" id="AWP06310.1"/>
    </source>
</evidence>
<name>A0A2U9BRS7_SCOMX</name>